<reference evidence="11" key="1">
    <citation type="submission" date="2016-10" db="EMBL/GenBank/DDBJ databases">
        <authorList>
            <person name="Varghese N."/>
            <person name="Submissions S."/>
        </authorList>
    </citation>
    <scope>NUCLEOTIDE SEQUENCE [LARGE SCALE GENOMIC DNA]</scope>
    <source>
        <strain evidence="11">DSM 24536</strain>
    </source>
</reference>
<evidence type="ECO:0000256" key="7">
    <source>
        <dbReference type="RuleBase" id="RU003376"/>
    </source>
</evidence>
<dbReference type="InterPro" id="IPR013833">
    <property type="entry name" value="Cyt_c_oxidase_su3_a-hlx"/>
</dbReference>
<feature type="transmembrane region" description="Helical" evidence="8">
    <location>
        <begin position="20"/>
        <end position="42"/>
    </location>
</feature>
<dbReference type="STRING" id="990371.SAMN05421813_11525"/>
<dbReference type="InterPro" id="IPR000298">
    <property type="entry name" value="Cyt_c_oxidase-like_su3"/>
</dbReference>
<feature type="domain" description="Heme-copper oxidase subunit III family profile" evidence="9">
    <location>
        <begin position="18"/>
        <end position="193"/>
    </location>
</feature>
<keyword evidence="6 8" id="KW-0472">Membrane</keyword>
<dbReference type="GO" id="GO:0005886">
    <property type="term" value="C:plasma membrane"/>
    <property type="evidence" value="ECO:0007669"/>
    <property type="project" value="UniProtKB-SubCell"/>
</dbReference>
<feature type="transmembrane region" description="Helical" evidence="8">
    <location>
        <begin position="58"/>
        <end position="78"/>
    </location>
</feature>
<comment type="similarity">
    <text evidence="2 7">Belongs to the cytochrome c oxidase subunit 3 family.</text>
</comment>
<dbReference type="SUPFAM" id="SSF81452">
    <property type="entry name" value="Cytochrome c oxidase subunit III-like"/>
    <property type="match status" value="1"/>
</dbReference>
<dbReference type="InterPro" id="IPR035973">
    <property type="entry name" value="Cyt_c_oxidase_su3-like_sf"/>
</dbReference>
<comment type="subcellular location">
    <subcellularLocation>
        <location evidence="1 7">Cell membrane</location>
        <topology evidence="1 7">Multi-pass membrane protein</topology>
    </subcellularLocation>
</comment>
<dbReference type="Gene3D" id="1.20.120.80">
    <property type="entry name" value="Cytochrome c oxidase, subunit III, four-helix bundle"/>
    <property type="match status" value="1"/>
</dbReference>
<name>A0A1G9U317_9SPHI</name>
<gene>
    <name evidence="10" type="ORF">SAMN05421813_11525</name>
</gene>
<protein>
    <submittedName>
        <fullName evidence="10">Cytochrome c oxidase subunit 3</fullName>
    </submittedName>
</protein>
<evidence type="ECO:0000259" key="9">
    <source>
        <dbReference type="PROSITE" id="PS50253"/>
    </source>
</evidence>
<accession>A0A1G9U317</accession>
<dbReference type="InterPro" id="IPR024791">
    <property type="entry name" value="Cyt_c/ubiquinol_Oxase_su3"/>
</dbReference>
<keyword evidence="4 7" id="KW-0812">Transmembrane</keyword>
<evidence type="ECO:0000256" key="3">
    <source>
        <dbReference type="ARBA" id="ARBA00022475"/>
    </source>
</evidence>
<dbReference type="Pfam" id="PF00510">
    <property type="entry name" value="COX3"/>
    <property type="match status" value="1"/>
</dbReference>
<dbReference type="AlphaFoldDB" id="A0A1G9U317"/>
<evidence type="ECO:0000313" key="10">
    <source>
        <dbReference type="EMBL" id="SDM54306.1"/>
    </source>
</evidence>
<dbReference type="Proteomes" id="UP000199226">
    <property type="component" value="Unassembled WGS sequence"/>
</dbReference>
<dbReference type="RefSeq" id="WP_176767680.1">
    <property type="nucleotide sequence ID" value="NZ_FNHH01000015.1"/>
</dbReference>
<dbReference type="PANTHER" id="PTHR11403:SF2">
    <property type="entry name" value="CYTOCHROME BO(3) UBIQUINOL OXIDASE SUBUNIT 3"/>
    <property type="match status" value="1"/>
</dbReference>
<keyword evidence="11" id="KW-1185">Reference proteome</keyword>
<dbReference type="EMBL" id="FNHH01000015">
    <property type="protein sequence ID" value="SDM54306.1"/>
    <property type="molecule type" value="Genomic_DNA"/>
</dbReference>
<keyword evidence="5 8" id="KW-1133">Transmembrane helix</keyword>
<evidence type="ECO:0000256" key="8">
    <source>
        <dbReference type="SAM" id="Phobius"/>
    </source>
</evidence>
<sequence length="193" mass="22525">MEIKNVQVEDRQNFKARKFLMWLFIISSFMMFAALTSGFIVYTEGNAERGIKVLLPKAFMYSTLIIIVSSITMHLAYLSAQKLQFGKQKLFIALTILLAIAFFYSQFSAWQVLYESGAYFVNYNASQSFIYVFSGAHLLHIIAGIFMLIYALIGKIRNIPQVRNIFRMEVTSIFWHFIDILWIYLYVFLLLNQ</sequence>
<evidence type="ECO:0000256" key="1">
    <source>
        <dbReference type="ARBA" id="ARBA00004651"/>
    </source>
</evidence>
<feature type="transmembrane region" description="Helical" evidence="8">
    <location>
        <begin position="129"/>
        <end position="153"/>
    </location>
</feature>
<evidence type="ECO:0000256" key="4">
    <source>
        <dbReference type="ARBA" id="ARBA00022692"/>
    </source>
</evidence>
<feature type="transmembrane region" description="Helical" evidence="8">
    <location>
        <begin position="173"/>
        <end position="191"/>
    </location>
</feature>
<keyword evidence="3" id="KW-1003">Cell membrane</keyword>
<dbReference type="GO" id="GO:0004129">
    <property type="term" value="F:cytochrome-c oxidase activity"/>
    <property type="evidence" value="ECO:0007669"/>
    <property type="project" value="InterPro"/>
</dbReference>
<evidence type="ECO:0000313" key="11">
    <source>
        <dbReference type="Proteomes" id="UP000199226"/>
    </source>
</evidence>
<proteinExistence type="inferred from homology"/>
<evidence type="ECO:0000256" key="2">
    <source>
        <dbReference type="ARBA" id="ARBA00010581"/>
    </source>
</evidence>
<dbReference type="PROSITE" id="PS50253">
    <property type="entry name" value="COX3"/>
    <property type="match status" value="1"/>
</dbReference>
<dbReference type="GO" id="GO:0019646">
    <property type="term" value="P:aerobic electron transport chain"/>
    <property type="evidence" value="ECO:0007669"/>
    <property type="project" value="InterPro"/>
</dbReference>
<organism evidence="10 11">
    <name type="scientific">Daejeonella rubra</name>
    <dbReference type="NCBI Taxonomy" id="990371"/>
    <lineage>
        <taxon>Bacteria</taxon>
        <taxon>Pseudomonadati</taxon>
        <taxon>Bacteroidota</taxon>
        <taxon>Sphingobacteriia</taxon>
        <taxon>Sphingobacteriales</taxon>
        <taxon>Sphingobacteriaceae</taxon>
        <taxon>Daejeonella</taxon>
    </lineage>
</organism>
<feature type="transmembrane region" description="Helical" evidence="8">
    <location>
        <begin position="90"/>
        <end position="109"/>
    </location>
</feature>
<evidence type="ECO:0000256" key="6">
    <source>
        <dbReference type="ARBA" id="ARBA00023136"/>
    </source>
</evidence>
<evidence type="ECO:0000256" key="5">
    <source>
        <dbReference type="ARBA" id="ARBA00022989"/>
    </source>
</evidence>
<dbReference type="PANTHER" id="PTHR11403">
    <property type="entry name" value="CYTOCHROME C OXIDASE SUBUNIT III"/>
    <property type="match status" value="1"/>
</dbReference>